<evidence type="ECO:0000259" key="2">
    <source>
        <dbReference type="Pfam" id="PF06605"/>
    </source>
</evidence>
<name>A0A2S5CZN1_LYSSH</name>
<evidence type="ECO:0000313" key="4">
    <source>
        <dbReference type="EMBL" id="POZ56261.1"/>
    </source>
</evidence>
<dbReference type="Pfam" id="PF06605">
    <property type="entry name" value="Prophage_tail"/>
    <property type="match status" value="1"/>
</dbReference>
<proteinExistence type="predicted"/>
<reference evidence="4 5" key="1">
    <citation type="submission" date="2017-11" db="EMBL/GenBank/DDBJ databases">
        <title>Genome sequence of Lysinibacillus sphaericus, a lignin-degrading bacteria isolated from municipal solid waste soil.</title>
        <authorList>
            <person name="Persinoti G.F."/>
            <person name="Paixao D.A."/>
            <person name="Bugg T.D."/>
            <person name="Squina F.M."/>
        </authorList>
    </citation>
    <scope>NUCLEOTIDE SEQUENCE [LARGE SCALE GENOMIC DNA]</scope>
    <source>
        <strain evidence="4 5">A1</strain>
    </source>
</reference>
<dbReference type="InterPro" id="IPR007119">
    <property type="entry name" value="Phage_tail_spike_N"/>
</dbReference>
<evidence type="ECO:0000259" key="3">
    <source>
        <dbReference type="Pfam" id="PF18994"/>
    </source>
</evidence>
<evidence type="ECO:0000313" key="5">
    <source>
        <dbReference type="Proteomes" id="UP000237319"/>
    </source>
</evidence>
<comment type="caution">
    <text evidence="4">The sequence shown here is derived from an EMBL/GenBank/DDBJ whole genome shotgun (WGS) entry which is preliminary data.</text>
</comment>
<dbReference type="EMBL" id="PGLV01000001">
    <property type="protein sequence ID" value="POZ56261.1"/>
    <property type="molecule type" value="Genomic_DNA"/>
</dbReference>
<evidence type="ECO:0000256" key="1">
    <source>
        <dbReference type="SAM" id="Coils"/>
    </source>
</evidence>
<accession>A0A2S5CZN1</accession>
<dbReference type="AlphaFoldDB" id="A0A2S5CZN1"/>
<feature type="domain" description="Prophage endopeptidase tail N-terminal" evidence="3">
    <location>
        <begin position="2"/>
        <end position="73"/>
    </location>
</feature>
<protein>
    <recommendedName>
        <fullName evidence="6">Prophage tail endopeptidase domain-containing protein</fullName>
    </recommendedName>
</protein>
<feature type="domain" description="Tail spike" evidence="2">
    <location>
        <begin position="85"/>
        <end position="306"/>
    </location>
</feature>
<dbReference type="Pfam" id="PF18994">
    <property type="entry name" value="Prophage_tailD1"/>
    <property type="match status" value="1"/>
</dbReference>
<dbReference type="Gene3D" id="6.20.110.10">
    <property type="match status" value="1"/>
</dbReference>
<organism evidence="4 5">
    <name type="scientific">Lysinibacillus sphaericus</name>
    <name type="common">Bacillus sphaericus</name>
    <dbReference type="NCBI Taxonomy" id="1421"/>
    <lineage>
        <taxon>Bacteria</taxon>
        <taxon>Bacillati</taxon>
        <taxon>Bacillota</taxon>
        <taxon>Bacilli</taxon>
        <taxon>Bacillales</taxon>
        <taxon>Bacillaceae</taxon>
        <taxon>Lysinibacillus</taxon>
    </lineage>
</organism>
<dbReference type="Gene3D" id="3.55.50.40">
    <property type="match status" value="1"/>
</dbReference>
<dbReference type="InterPro" id="IPR044051">
    <property type="entry name" value="Prophage_tail_N"/>
</dbReference>
<feature type="coiled-coil region" evidence="1">
    <location>
        <begin position="313"/>
        <end position="344"/>
    </location>
</feature>
<dbReference type="Proteomes" id="UP000237319">
    <property type="component" value="Unassembled WGS sequence"/>
</dbReference>
<sequence>MLVVKNFAGNQTEPFFTTSAPVFEQDTLGNLTLEFTINKSNNEDGFNLLQEESIVTAANYDFRVKQLIDNKPERKTILAISTFFDLAYQFKDKTFGGTHSSQEFVNYLFAGTGWSATIDFTETATIYKFGSKNIIQCVNQICDAFNCEFEILPNNRVHFSKSLGPDNGAQYRYGHNIKALSRKIDTTHLRTKITATGKDGLTVTHTSPNHTIWGVRIADPISDERFTNADNLLKKAKDALIDYPEVSFELDTIELLDKQLGEKVWLIYEPIDGLEIQTRILKRICIVDEVTDELKTMAVTLGNSLPRTMSDNEVDTEELIEETKEELSEVIEENKKEYKSAITQTDSRITLEVEKLNKSIASIDVKADQISLSVSNRITNEVAAINVRANQIQSTVSAQNVSIGNLNNRIGSAESSITQQSWQISQKVSTTDYNGNTIASLINQTSTTISILASKINLVGAVRVLSDISGNLGTIHAGNIRIKEDIHMGNRLYFSDMTSVGGANGTIHLSAWNDIVYSGSRHSFNGTVDFSGARVVGLGGGGNYVSTNTLGLEITQSSNNARTIVFKRYGRDLGTITLR</sequence>
<dbReference type="InterPro" id="IPR010572">
    <property type="entry name" value="Tail_dom"/>
</dbReference>
<dbReference type="RefSeq" id="WP_103976478.1">
    <property type="nucleotide sequence ID" value="NZ_PGLV01000001.1"/>
</dbReference>
<keyword evidence="1" id="KW-0175">Coiled coil</keyword>
<dbReference type="NCBIfam" id="TIGR01665">
    <property type="entry name" value="put_anti_recept"/>
    <property type="match status" value="1"/>
</dbReference>
<gene>
    <name evidence="4" type="ORF">LYSIN_01044</name>
</gene>
<keyword evidence="5" id="KW-1185">Reference proteome</keyword>
<evidence type="ECO:0008006" key="6">
    <source>
        <dbReference type="Google" id="ProtNLM"/>
    </source>
</evidence>